<gene>
    <name evidence="1" type="ORF">A3196_13980</name>
</gene>
<name>A0A1E2USX3_9GAMM</name>
<dbReference type="RefSeq" id="WP_069005489.1">
    <property type="nucleotide sequence ID" value="NZ_LVJW01000003.1"/>
</dbReference>
<dbReference type="EMBL" id="LVJZ01000003">
    <property type="protein sequence ID" value="ODB97771.1"/>
    <property type="molecule type" value="Genomic_DNA"/>
</dbReference>
<dbReference type="AlphaFoldDB" id="A0A1E2USX3"/>
<comment type="caution">
    <text evidence="1">The sequence shown here is derived from an EMBL/GenBank/DDBJ whole genome shotgun (WGS) entry which is preliminary data.</text>
</comment>
<protein>
    <submittedName>
        <fullName evidence="1">Uncharacterized protein</fullName>
    </submittedName>
</protein>
<dbReference type="Proteomes" id="UP000094849">
    <property type="component" value="Unassembled WGS sequence"/>
</dbReference>
<accession>A0A1E2USX3</accession>
<reference evidence="1 2" key="1">
    <citation type="submission" date="2016-03" db="EMBL/GenBank/DDBJ databases">
        <title>Chemosynthetic sulphur-oxidizing symbionts of marine invertebrate animals are capable of nitrogen fixation.</title>
        <authorList>
            <person name="Petersen J.M."/>
            <person name="Kemper A."/>
            <person name="Gruber-Vodicka H."/>
            <person name="Cardini U."/>
            <person name="Geest Mvander."/>
            <person name="Kleiner M."/>
            <person name="Bulgheresi S."/>
            <person name="Fussmann M."/>
            <person name="Herbold C."/>
            <person name="Seah B.K.B."/>
            <person name="Antony C.Paul."/>
            <person name="Liu D."/>
            <person name="Belitz A."/>
            <person name="Weber M."/>
        </authorList>
    </citation>
    <scope>NUCLEOTIDE SEQUENCE [LARGE SCALE GENOMIC DNA]</scope>
    <source>
        <strain evidence="1">G_D</strain>
    </source>
</reference>
<sequence>MTNLLVEQHDELVVEMAKFYLENMEKELGKKYVDNSHEVNASLSDSQYSELKGKYDITDFEFADLYNEFQKMKPTKHLKSTLDAFAASGGNVDIEPVFDEKEQKLNISISFSIKDQTYETIEGLSALEEIILKMNAMIQIDNVLSGADPDVEPSF</sequence>
<keyword evidence="2" id="KW-1185">Reference proteome</keyword>
<organism evidence="1 2">
    <name type="scientific">Candidatus Thiodiazotropha endoloripes</name>
    <dbReference type="NCBI Taxonomy" id="1818881"/>
    <lineage>
        <taxon>Bacteria</taxon>
        <taxon>Pseudomonadati</taxon>
        <taxon>Pseudomonadota</taxon>
        <taxon>Gammaproteobacteria</taxon>
        <taxon>Chromatiales</taxon>
        <taxon>Sedimenticolaceae</taxon>
        <taxon>Candidatus Thiodiazotropha</taxon>
    </lineage>
</organism>
<dbReference type="OrthoDB" id="7061780at2"/>
<evidence type="ECO:0000313" key="1">
    <source>
        <dbReference type="EMBL" id="ODB97771.1"/>
    </source>
</evidence>
<evidence type="ECO:0000313" key="2">
    <source>
        <dbReference type="Proteomes" id="UP000094849"/>
    </source>
</evidence>
<proteinExistence type="predicted"/>